<reference evidence="2 3" key="1">
    <citation type="submission" date="2019-06" db="EMBL/GenBank/DDBJ databases">
        <title>Sequencing the genomes of 1000 actinobacteria strains.</title>
        <authorList>
            <person name="Klenk H.-P."/>
        </authorList>
    </citation>
    <scope>NUCLEOTIDE SEQUENCE [LARGE SCALE GENOMIC DNA]</scope>
    <source>
        <strain evidence="2 3">DSM 41929</strain>
    </source>
</reference>
<sequence>MSATPSPTGRCEDRRVTETWTFGADRTAVTAEEAVDVLLRRIAEGRLETWPTSSAGRLLSVVSNAERALVMFLDGEDDPGAHAVAAGSGGLSGGFRTANGRCGAYPGQDAAPLDEAFRIVRHLIGTGGRRRTPDGLWTGERHGRGRCPQARRGVGARQ</sequence>
<evidence type="ECO:0000313" key="2">
    <source>
        <dbReference type="EMBL" id="TQK99870.1"/>
    </source>
</evidence>
<organism evidence="2 3">
    <name type="scientific">Streptomyces puniciscabiei</name>
    <dbReference type="NCBI Taxonomy" id="164348"/>
    <lineage>
        <taxon>Bacteria</taxon>
        <taxon>Bacillati</taxon>
        <taxon>Actinomycetota</taxon>
        <taxon>Actinomycetes</taxon>
        <taxon>Kitasatosporales</taxon>
        <taxon>Streptomycetaceae</taxon>
        <taxon>Streptomyces</taxon>
    </lineage>
</organism>
<proteinExistence type="predicted"/>
<dbReference type="STRING" id="164348.BFF78_31505"/>
<dbReference type="Proteomes" id="UP000318103">
    <property type="component" value="Unassembled WGS sequence"/>
</dbReference>
<gene>
    <name evidence="2" type="ORF">FB563_4952</name>
</gene>
<keyword evidence="3" id="KW-1185">Reference proteome</keyword>
<evidence type="ECO:0000313" key="3">
    <source>
        <dbReference type="Proteomes" id="UP000318103"/>
    </source>
</evidence>
<comment type="caution">
    <text evidence="2">The sequence shown here is derived from an EMBL/GenBank/DDBJ whole genome shotgun (WGS) entry which is preliminary data.</text>
</comment>
<protein>
    <submittedName>
        <fullName evidence="2">Uncharacterized protein</fullName>
    </submittedName>
</protein>
<feature type="region of interest" description="Disordered" evidence="1">
    <location>
        <begin position="130"/>
        <end position="158"/>
    </location>
</feature>
<accession>A0A542ULA1</accession>
<dbReference type="AlphaFoldDB" id="A0A542ULA1"/>
<dbReference type="EMBL" id="VFNX01000001">
    <property type="protein sequence ID" value="TQK99870.1"/>
    <property type="molecule type" value="Genomic_DNA"/>
</dbReference>
<evidence type="ECO:0000256" key="1">
    <source>
        <dbReference type="SAM" id="MobiDB-lite"/>
    </source>
</evidence>
<name>A0A542ULA1_9ACTN</name>